<protein>
    <submittedName>
        <fullName evidence="1">Uncharacterized protein</fullName>
    </submittedName>
</protein>
<reference evidence="1" key="2">
    <citation type="submission" date="2019-04" db="EMBL/GenBank/DDBJ databases">
        <authorList>
            <person name="Pasella M."/>
        </authorList>
    </citation>
    <scope>NUCLEOTIDE SEQUENCE</scope>
    <source>
        <strain evidence="1">PD3001_2</strain>
    </source>
</reference>
<geneLocation type="plastid" evidence="1"/>
<sequence>MIKYWPNKQSVELNNSIVNLFYNIRKKFIYNLSNETEYYLYIDILNSTYKKKLFIIIIQELEKLILDIVELN</sequence>
<name>A0A4D6WQR2_9FLOR</name>
<accession>A0A4D6WQR2</accession>
<organism evidence="1">
    <name type="scientific">Delesseria sanguinea</name>
    <dbReference type="NCBI Taxonomy" id="131097"/>
    <lineage>
        <taxon>Eukaryota</taxon>
        <taxon>Rhodophyta</taxon>
        <taxon>Florideophyceae</taxon>
        <taxon>Rhodymeniophycidae</taxon>
        <taxon>Ceramiales</taxon>
        <taxon>Delesseriaceae</taxon>
        <taxon>Delesseria</taxon>
    </lineage>
</organism>
<keyword evidence="1" id="KW-0934">Plastid</keyword>
<gene>
    <name evidence="1" type="primary">ycf55</name>
</gene>
<reference evidence="1" key="1">
    <citation type="journal article" date="2019" name="Mol. Phylogenet. Evol.">
        <title>Morphological evolution and classification of the red algal order Ceramiales inferred using plastid phylogenomics.</title>
        <authorList>
            <person name="Diaz-Tapia P."/>
            <person name="Pasella M.M."/>
            <person name="Verbruggen H."/>
            <person name="Maggs C.A."/>
        </authorList>
    </citation>
    <scope>NUCLEOTIDE SEQUENCE</scope>
    <source>
        <strain evidence="1">PD3001_2</strain>
    </source>
</reference>
<dbReference type="EMBL" id="MK814648">
    <property type="protein sequence ID" value="QCI05977.1"/>
    <property type="molecule type" value="Genomic_DNA"/>
</dbReference>
<proteinExistence type="predicted"/>
<dbReference type="AlphaFoldDB" id="A0A4D6WQR2"/>
<evidence type="ECO:0000313" key="1">
    <source>
        <dbReference type="EMBL" id="QCI05977.1"/>
    </source>
</evidence>